<dbReference type="PANTHER" id="PTHR10889">
    <property type="entry name" value="DEOXYRIBOSE-PHOSPHATE ALDOLASE"/>
    <property type="match status" value="1"/>
</dbReference>
<dbReference type="GO" id="GO:0005737">
    <property type="term" value="C:cytoplasm"/>
    <property type="evidence" value="ECO:0007669"/>
    <property type="project" value="UniProtKB-SubCell"/>
</dbReference>
<dbReference type="CDD" id="cd00959">
    <property type="entry name" value="DeoC"/>
    <property type="match status" value="1"/>
</dbReference>
<sequence>MELGSYIDHTKLGFTVTTKQVEKLCEEAREYHFASVCVPPCYVPVAKQTLKDCSVAVCTVVGFPHGNQLTDTKVFEAKKAIEMGADEIDMVMNIGALKEQSYDYIIEELNQVRDACGGHILKVIIETSVLSDDEIREATKLCNLCFIHFVKTCTGFGTRGVLPQDLDIINEEKNEVLEVKASGGIATYEDAVLMIEHGATRIGTSHGVEIMKGEAENEII</sequence>
<feature type="active site" description="Proton donor/acceptor" evidence="7">
    <location>
        <position position="180"/>
    </location>
</feature>
<dbReference type="GO" id="GO:0006018">
    <property type="term" value="P:2-deoxyribose 1-phosphate catabolic process"/>
    <property type="evidence" value="ECO:0007669"/>
    <property type="project" value="UniProtKB-UniRule"/>
</dbReference>
<dbReference type="PANTHER" id="PTHR10889:SF1">
    <property type="entry name" value="DEOXYRIBOSE-PHOSPHATE ALDOLASE"/>
    <property type="match status" value="1"/>
</dbReference>
<comment type="pathway">
    <text evidence="7">Carbohydrate degradation; 2-deoxy-D-ribose 1-phosphate degradation; D-glyceraldehyde 3-phosphate and acetaldehyde from 2-deoxy-alpha-D-ribose 1-phosphate: step 2/2.</text>
</comment>
<evidence type="ECO:0000256" key="2">
    <source>
        <dbReference type="ARBA" id="ARBA00022490"/>
    </source>
</evidence>
<dbReference type="SUPFAM" id="SSF51569">
    <property type="entry name" value="Aldolase"/>
    <property type="match status" value="1"/>
</dbReference>
<dbReference type="InterPro" id="IPR013785">
    <property type="entry name" value="Aldolase_TIM"/>
</dbReference>
<organism evidence="8 9">
    <name type="scientific">Candidatus Fimihabitans intestinipullorum</name>
    <dbReference type="NCBI Taxonomy" id="2840820"/>
    <lineage>
        <taxon>Bacteria</taxon>
        <taxon>Bacillati</taxon>
        <taxon>Mycoplasmatota</taxon>
        <taxon>Mycoplasmatota incertae sedis</taxon>
        <taxon>Candidatus Fimihabitans</taxon>
    </lineage>
</organism>
<proteinExistence type="inferred from homology"/>
<evidence type="ECO:0000256" key="4">
    <source>
        <dbReference type="ARBA" id="ARBA00023270"/>
    </source>
</evidence>
<gene>
    <name evidence="7 8" type="primary">deoC</name>
    <name evidence="8" type="ORF">IAD49_02150</name>
</gene>
<evidence type="ECO:0000256" key="7">
    <source>
        <dbReference type="HAMAP-Rule" id="MF_00114"/>
    </source>
</evidence>
<evidence type="ECO:0000256" key="6">
    <source>
        <dbReference type="ARBA" id="ARBA00056337"/>
    </source>
</evidence>
<accession>A0A9D1HU09</accession>
<dbReference type="SMART" id="SM01133">
    <property type="entry name" value="DeoC"/>
    <property type="match status" value="1"/>
</dbReference>
<dbReference type="EMBL" id="DVML01000012">
    <property type="protein sequence ID" value="HIU22364.1"/>
    <property type="molecule type" value="Genomic_DNA"/>
</dbReference>
<feature type="active site" description="Schiff-base intermediate with acetaldehyde" evidence="7">
    <location>
        <position position="151"/>
    </location>
</feature>
<comment type="subcellular location">
    <subcellularLocation>
        <location evidence="7">Cytoplasm</location>
    </subcellularLocation>
</comment>
<protein>
    <recommendedName>
        <fullName evidence="7">Deoxyribose-phosphate aldolase</fullName>
        <shortName evidence="7">DERA</shortName>
        <ecNumber evidence="7">4.1.2.4</ecNumber>
    </recommendedName>
    <alternativeName>
        <fullName evidence="7">2-deoxy-D-ribose 5-phosphate aldolase</fullName>
    </alternativeName>
    <alternativeName>
        <fullName evidence="7">Phosphodeoxyriboaldolase</fullName>
        <shortName evidence="7">Deoxyriboaldolase</shortName>
    </alternativeName>
</protein>
<dbReference type="FunFam" id="3.20.20.70:FF:000044">
    <property type="entry name" value="Deoxyribose-phosphate aldolase"/>
    <property type="match status" value="1"/>
</dbReference>
<name>A0A9D1HU09_9BACT</name>
<comment type="function">
    <text evidence="6 7">Catalyzes a reversible aldol reaction between acetaldehyde and D-glyceraldehyde 3-phosphate to generate 2-deoxy-D-ribose 5-phosphate.</text>
</comment>
<dbReference type="Pfam" id="PF01791">
    <property type="entry name" value="DeoC"/>
    <property type="match status" value="1"/>
</dbReference>
<dbReference type="GO" id="GO:0009264">
    <property type="term" value="P:deoxyribonucleotide catabolic process"/>
    <property type="evidence" value="ECO:0007669"/>
    <property type="project" value="UniProtKB-UniRule"/>
</dbReference>
<evidence type="ECO:0000256" key="3">
    <source>
        <dbReference type="ARBA" id="ARBA00023239"/>
    </source>
</evidence>
<dbReference type="PIRSF" id="PIRSF001357">
    <property type="entry name" value="DeoC"/>
    <property type="match status" value="1"/>
</dbReference>
<dbReference type="HAMAP" id="MF_00114">
    <property type="entry name" value="DeoC_type1"/>
    <property type="match status" value="1"/>
</dbReference>
<dbReference type="NCBIfam" id="TIGR00126">
    <property type="entry name" value="deoC"/>
    <property type="match status" value="1"/>
</dbReference>
<dbReference type="Gene3D" id="3.20.20.70">
    <property type="entry name" value="Aldolase class I"/>
    <property type="match status" value="1"/>
</dbReference>
<dbReference type="InterPro" id="IPR028581">
    <property type="entry name" value="DeoC_typeI"/>
</dbReference>
<dbReference type="GO" id="GO:0004139">
    <property type="term" value="F:deoxyribose-phosphate aldolase activity"/>
    <property type="evidence" value="ECO:0007669"/>
    <property type="project" value="UniProtKB-UniRule"/>
</dbReference>
<comment type="catalytic activity">
    <reaction evidence="5 7">
        <text>2-deoxy-D-ribose 5-phosphate = D-glyceraldehyde 3-phosphate + acetaldehyde</text>
        <dbReference type="Rhea" id="RHEA:12821"/>
        <dbReference type="ChEBI" id="CHEBI:15343"/>
        <dbReference type="ChEBI" id="CHEBI:59776"/>
        <dbReference type="ChEBI" id="CHEBI:62877"/>
        <dbReference type="EC" id="4.1.2.4"/>
    </reaction>
</comment>
<reference evidence="8" key="2">
    <citation type="journal article" date="2021" name="PeerJ">
        <title>Extensive microbial diversity within the chicken gut microbiome revealed by metagenomics and culture.</title>
        <authorList>
            <person name="Gilroy R."/>
            <person name="Ravi A."/>
            <person name="Getino M."/>
            <person name="Pursley I."/>
            <person name="Horton D.L."/>
            <person name="Alikhan N.F."/>
            <person name="Baker D."/>
            <person name="Gharbi K."/>
            <person name="Hall N."/>
            <person name="Watson M."/>
            <person name="Adriaenssens E.M."/>
            <person name="Foster-Nyarko E."/>
            <person name="Jarju S."/>
            <person name="Secka A."/>
            <person name="Antonio M."/>
            <person name="Oren A."/>
            <person name="Chaudhuri R.R."/>
            <person name="La Ragione R."/>
            <person name="Hildebrand F."/>
            <person name="Pallen M.J."/>
        </authorList>
    </citation>
    <scope>NUCLEOTIDE SEQUENCE</scope>
    <source>
        <strain evidence="8">CHK197-8231</strain>
    </source>
</reference>
<keyword evidence="3 7" id="KW-0456">Lyase</keyword>
<evidence type="ECO:0000313" key="8">
    <source>
        <dbReference type="EMBL" id="HIU22364.1"/>
    </source>
</evidence>
<dbReference type="Proteomes" id="UP000824087">
    <property type="component" value="Unassembled WGS sequence"/>
</dbReference>
<keyword evidence="2 7" id="KW-0963">Cytoplasm</keyword>
<comment type="caution">
    <text evidence="8">The sequence shown here is derived from an EMBL/GenBank/DDBJ whole genome shotgun (WGS) entry which is preliminary data.</text>
</comment>
<evidence type="ECO:0000256" key="5">
    <source>
        <dbReference type="ARBA" id="ARBA00048791"/>
    </source>
</evidence>
<evidence type="ECO:0000313" key="9">
    <source>
        <dbReference type="Proteomes" id="UP000824087"/>
    </source>
</evidence>
<dbReference type="InterPro" id="IPR002915">
    <property type="entry name" value="DeoC/FbaB/LacD_aldolase"/>
</dbReference>
<evidence type="ECO:0000256" key="1">
    <source>
        <dbReference type="ARBA" id="ARBA00010936"/>
    </source>
</evidence>
<keyword evidence="4 7" id="KW-0704">Schiff base</keyword>
<dbReference type="EC" id="4.1.2.4" evidence="7"/>
<feature type="active site" description="Proton donor/acceptor" evidence="7">
    <location>
        <position position="89"/>
    </location>
</feature>
<comment type="similarity">
    <text evidence="1 7">Belongs to the DeoC/FbaB aldolase family. DeoC type 1 subfamily.</text>
</comment>
<dbReference type="InterPro" id="IPR011343">
    <property type="entry name" value="DeoC"/>
</dbReference>
<reference evidence="8" key="1">
    <citation type="submission" date="2020-10" db="EMBL/GenBank/DDBJ databases">
        <authorList>
            <person name="Gilroy R."/>
        </authorList>
    </citation>
    <scope>NUCLEOTIDE SEQUENCE</scope>
    <source>
        <strain evidence="8">CHK197-8231</strain>
    </source>
</reference>
<dbReference type="GO" id="GO:0016052">
    <property type="term" value="P:carbohydrate catabolic process"/>
    <property type="evidence" value="ECO:0007669"/>
    <property type="project" value="TreeGrafter"/>
</dbReference>
<dbReference type="AlphaFoldDB" id="A0A9D1HU09"/>